<dbReference type="AlphaFoldDB" id="A0A9D1GPW0"/>
<dbReference type="SUPFAM" id="SSF55729">
    <property type="entry name" value="Acyl-CoA N-acyltransferases (Nat)"/>
    <property type="match status" value="1"/>
</dbReference>
<dbReference type="InterPro" id="IPR045057">
    <property type="entry name" value="Gcn5-rel_NAT"/>
</dbReference>
<sequence>MEEIVHDQKRRRFQTSVEGHTAYVEYDIHDGMLDILHTVVPPPVEGRGIASALVRHAFDYALRQGLKPEATCSYARTWLARHPEY</sequence>
<dbReference type="InterPro" id="IPR031165">
    <property type="entry name" value="GNAT_YJDJ"/>
</dbReference>
<dbReference type="Proteomes" id="UP000886881">
    <property type="component" value="Unassembled WGS sequence"/>
</dbReference>
<protein>
    <submittedName>
        <fullName evidence="2">N-acetyltransferase</fullName>
    </submittedName>
</protein>
<dbReference type="InterPro" id="IPR016181">
    <property type="entry name" value="Acyl_CoA_acyltransferase"/>
</dbReference>
<evidence type="ECO:0000259" key="1">
    <source>
        <dbReference type="PROSITE" id="PS51729"/>
    </source>
</evidence>
<dbReference type="CDD" id="cd04301">
    <property type="entry name" value="NAT_SF"/>
    <property type="match status" value="1"/>
</dbReference>
<reference evidence="2" key="1">
    <citation type="submission" date="2020-10" db="EMBL/GenBank/DDBJ databases">
        <authorList>
            <person name="Gilroy R."/>
        </authorList>
    </citation>
    <scope>NUCLEOTIDE SEQUENCE</scope>
    <source>
        <strain evidence="2">ChiHecec2B26-709</strain>
    </source>
</reference>
<proteinExistence type="predicted"/>
<gene>
    <name evidence="2" type="ORF">IAC35_07665</name>
</gene>
<evidence type="ECO:0000313" key="2">
    <source>
        <dbReference type="EMBL" id="HIT47714.1"/>
    </source>
</evidence>
<dbReference type="Gene3D" id="3.40.630.30">
    <property type="match status" value="1"/>
</dbReference>
<feature type="domain" description="N-acetyltransferase" evidence="1">
    <location>
        <begin position="5"/>
        <end position="85"/>
    </location>
</feature>
<name>A0A9D1GPW0_9BACT</name>
<reference evidence="2" key="2">
    <citation type="journal article" date="2021" name="PeerJ">
        <title>Extensive microbial diversity within the chicken gut microbiome revealed by metagenomics and culture.</title>
        <authorList>
            <person name="Gilroy R."/>
            <person name="Ravi A."/>
            <person name="Getino M."/>
            <person name="Pursley I."/>
            <person name="Horton D.L."/>
            <person name="Alikhan N.F."/>
            <person name="Baker D."/>
            <person name="Gharbi K."/>
            <person name="Hall N."/>
            <person name="Watson M."/>
            <person name="Adriaenssens E.M."/>
            <person name="Foster-Nyarko E."/>
            <person name="Jarju S."/>
            <person name="Secka A."/>
            <person name="Antonio M."/>
            <person name="Oren A."/>
            <person name="Chaudhuri R.R."/>
            <person name="La Ragione R."/>
            <person name="Hildebrand F."/>
            <person name="Pallen M.J."/>
        </authorList>
    </citation>
    <scope>NUCLEOTIDE SEQUENCE</scope>
    <source>
        <strain evidence="2">ChiHecec2B26-709</strain>
    </source>
</reference>
<dbReference type="EMBL" id="DVLC01000138">
    <property type="protein sequence ID" value="HIT47714.1"/>
    <property type="molecule type" value="Genomic_DNA"/>
</dbReference>
<dbReference type="Pfam" id="PF14542">
    <property type="entry name" value="Acetyltransf_CG"/>
    <property type="match status" value="1"/>
</dbReference>
<evidence type="ECO:0000313" key="3">
    <source>
        <dbReference type="Proteomes" id="UP000886881"/>
    </source>
</evidence>
<dbReference type="PROSITE" id="PS51729">
    <property type="entry name" value="GNAT_YJDJ"/>
    <property type="match status" value="1"/>
</dbReference>
<comment type="caution">
    <text evidence="2">The sequence shown here is derived from an EMBL/GenBank/DDBJ whole genome shotgun (WGS) entry which is preliminary data.</text>
</comment>
<dbReference type="PANTHER" id="PTHR31435:SF9">
    <property type="entry name" value="PROTEIN NATD1"/>
    <property type="match status" value="1"/>
</dbReference>
<organism evidence="2 3">
    <name type="scientific">Candidatus Cryptobacteroides merdipullorum</name>
    <dbReference type="NCBI Taxonomy" id="2840771"/>
    <lineage>
        <taxon>Bacteria</taxon>
        <taxon>Pseudomonadati</taxon>
        <taxon>Bacteroidota</taxon>
        <taxon>Bacteroidia</taxon>
        <taxon>Bacteroidales</taxon>
        <taxon>Candidatus Cryptobacteroides</taxon>
    </lineage>
</organism>
<dbReference type="PANTHER" id="PTHR31435">
    <property type="entry name" value="PROTEIN NATD1"/>
    <property type="match status" value="1"/>
</dbReference>
<accession>A0A9D1GPW0</accession>